<evidence type="ECO:0000256" key="2">
    <source>
        <dbReference type="SAM" id="MobiDB-lite"/>
    </source>
</evidence>
<dbReference type="Proteomes" id="UP000663908">
    <property type="component" value="Chromosome"/>
</dbReference>
<proteinExistence type="predicted"/>
<feature type="compositionally biased region" description="Pro residues" evidence="2">
    <location>
        <begin position="171"/>
        <end position="183"/>
    </location>
</feature>
<feature type="domain" description="Histidine kinase/HSP90-like ATPase" evidence="3">
    <location>
        <begin position="34"/>
        <end position="149"/>
    </location>
</feature>
<organism evidence="4 5">
    <name type="scientific">Streptomyces cyanogenus</name>
    <dbReference type="NCBI Taxonomy" id="80860"/>
    <lineage>
        <taxon>Bacteria</taxon>
        <taxon>Bacillati</taxon>
        <taxon>Actinomycetota</taxon>
        <taxon>Actinomycetes</taxon>
        <taxon>Kitasatosporales</taxon>
        <taxon>Streptomycetaceae</taxon>
        <taxon>Streptomyces</taxon>
    </lineage>
</organism>
<gene>
    <name evidence="4" type="ORF">S1361_12560</name>
</gene>
<evidence type="ECO:0000259" key="3">
    <source>
        <dbReference type="Pfam" id="PF13581"/>
    </source>
</evidence>
<dbReference type="Pfam" id="PF13581">
    <property type="entry name" value="HATPase_c_2"/>
    <property type="match status" value="1"/>
</dbReference>
<dbReference type="RefSeq" id="WP_208031945.1">
    <property type="nucleotide sequence ID" value="NZ_CP071839.1"/>
</dbReference>
<dbReference type="CDD" id="cd16936">
    <property type="entry name" value="HATPase_RsbW-like"/>
    <property type="match status" value="1"/>
</dbReference>
<keyword evidence="1" id="KW-0723">Serine/threonine-protein kinase</keyword>
<keyword evidence="1" id="KW-0808">Transferase</keyword>
<dbReference type="PANTHER" id="PTHR35526:SF3">
    <property type="entry name" value="ANTI-SIGMA-F FACTOR RSBW"/>
    <property type="match status" value="1"/>
</dbReference>
<dbReference type="InterPro" id="IPR003594">
    <property type="entry name" value="HATPase_dom"/>
</dbReference>
<dbReference type="EMBL" id="CP071839">
    <property type="protein sequence ID" value="QTD98185.1"/>
    <property type="molecule type" value="Genomic_DNA"/>
</dbReference>
<protein>
    <submittedName>
        <fullName evidence="4">Histidine kinase-, DNA gyrase B-, and HSP90-like ATPase</fullName>
    </submittedName>
</protein>
<feature type="compositionally biased region" description="Basic residues" evidence="2">
    <location>
        <begin position="156"/>
        <end position="168"/>
    </location>
</feature>
<dbReference type="InterPro" id="IPR050267">
    <property type="entry name" value="Anti-sigma-factor_SerPK"/>
</dbReference>
<feature type="compositionally biased region" description="Basic and acidic residues" evidence="2">
    <location>
        <begin position="1"/>
        <end position="10"/>
    </location>
</feature>
<feature type="region of interest" description="Disordered" evidence="2">
    <location>
        <begin position="150"/>
        <end position="183"/>
    </location>
</feature>
<name>A0ABX7TN81_STRCY</name>
<keyword evidence="5" id="KW-1185">Reference proteome</keyword>
<evidence type="ECO:0000256" key="1">
    <source>
        <dbReference type="ARBA" id="ARBA00022527"/>
    </source>
</evidence>
<reference evidence="4 5" key="1">
    <citation type="submission" date="2021-03" db="EMBL/GenBank/DDBJ databases">
        <title>Complete genome sequence of Streptomyces cyanogenus S136, producer of anticancer angucycline landomycin A.</title>
        <authorList>
            <person name="Hrab P."/>
            <person name="Ruckert C."/>
            <person name="Busche T."/>
            <person name="Ostash I."/>
            <person name="Kalinowski J."/>
            <person name="Fedorenko V."/>
            <person name="Yushchuk O."/>
            <person name="Ostash B."/>
        </authorList>
    </citation>
    <scope>NUCLEOTIDE SEQUENCE [LARGE SCALE GENOMIC DNA]</scope>
    <source>
        <strain evidence="4 5">S136</strain>
    </source>
</reference>
<dbReference type="Gene3D" id="3.30.565.10">
    <property type="entry name" value="Histidine kinase-like ATPase, C-terminal domain"/>
    <property type="match status" value="1"/>
</dbReference>
<keyword evidence="1" id="KW-0418">Kinase</keyword>
<dbReference type="SUPFAM" id="SSF55874">
    <property type="entry name" value="ATPase domain of HSP90 chaperone/DNA topoisomerase II/histidine kinase"/>
    <property type="match status" value="1"/>
</dbReference>
<sequence length="183" mass="19721">MPARNREPRPHAAVPSDVTEPRPQHPSALAVCALPAEEEAVSQARAFVGVQLTAWRIGEEVVDAARLVVSEFVTNTVRHSPSADVSLRLTRSRAGVWIEVFDSGTWRPPATGGPYDDLSEGGRGLMLVQALSRQCGVHRTAYGTCAWATMPEHPPGGRRARTAGRRAPRTTPAPPPPRTTARP</sequence>
<feature type="region of interest" description="Disordered" evidence="2">
    <location>
        <begin position="1"/>
        <end position="26"/>
    </location>
</feature>
<evidence type="ECO:0000313" key="4">
    <source>
        <dbReference type="EMBL" id="QTD98185.1"/>
    </source>
</evidence>
<dbReference type="InterPro" id="IPR036890">
    <property type="entry name" value="HATPase_C_sf"/>
</dbReference>
<dbReference type="PANTHER" id="PTHR35526">
    <property type="entry name" value="ANTI-SIGMA-F FACTOR RSBW-RELATED"/>
    <property type="match status" value="1"/>
</dbReference>
<accession>A0ABX7TN81</accession>
<evidence type="ECO:0000313" key="5">
    <source>
        <dbReference type="Proteomes" id="UP000663908"/>
    </source>
</evidence>